<reference evidence="7 8" key="1">
    <citation type="submission" date="2018-03" db="EMBL/GenBank/DDBJ databases">
        <title>Neisseria weixii sp. nov., isolated from the intestinal contents of Tibetan Plateau pika (Ochotona curzoniae) in Yushu, Qinghai Province, China.</title>
        <authorList>
            <person name="Gui Z."/>
        </authorList>
    </citation>
    <scope>NUCLEOTIDE SEQUENCE [LARGE SCALE GENOMIC DNA]</scope>
    <source>
        <strain evidence="7 8">ATCC 51483</strain>
    </source>
</reference>
<evidence type="ECO:0000256" key="3">
    <source>
        <dbReference type="ARBA" id="ARBA00022692"/>
    </source>
</evidence>
<feature type="transmembrane region" description="Helical" evidence="6">
    <location>
        <begin position="30"/>
        <end position="52"/>
    </location>
</feature>
<feature type="transmembrane region" description="Helical" evidence="6">
    <location>
        <begin position="64"/>
        <end position="85"/>
    </location>
</feature>
<evidence type="ECO:0000313" key="8">
    <source>
        <dbReference type="Proteomes" id="UP000241868"/>
    </source>
</evidence>
<evidence type="ECO:0000256" key="5">
    <source>
        <dbReference type="ARBA" id="ARBA00023136"/>
    </source>
</evidence>
<evidence type="ECO:0000256" key="4">
    <source>
        <dbReference type="ARBA" id="ARBA00022989"/>
    </source>
</evidence>
<comment type="caution">
    <text evidence="7">The sequence shown here is derived from an EMBL/GenBank/DDBJ whole genome shotgun (WGS) entry which is preliminary data.</text>
</comment>
<evidence type="ECO:0000256" key="1">
    <source>
        <dbReference type="ARBA" id="ARBA00004651"/>
    </source>
</evidence>
<sequence>MKQILILQAIVLFAVSSLSAIIVGKSGFWSALAGGVTYLIPSSTAVLLLKLVKNNPYLQSRMFIWGEVLKVMLSLVLMLIVFAIWHESLVFLPFFFGLLGVSHLVFLYYLRVKDYGR</sequence>
<accession>A0A2P7TXN1</accession>
<dbReference type="InterPro" id="IPR005598">
    <property type="entry name" value="ATP_synth_I"/>
</dbReference>
<dbReference type="RefSeq" id="WP_106742915.1">
    <property type="nucleotide sequence ID" value="NZ_PXYY01000104.1"/>
</dbReference>
<dbReference type="OrthoDB" id="8606364at2"/>
<dbReference type="AlphaFoldDB" id="A0A2P7TXN1"/>
<keyword evidence="5 6" id="KW-0472">Membrane</keyword>
<feature type="transmembrane region" description="Helical" evidence="6">
    <location>
        <begin position="91"/>
        <end position="110"/>
    </location>
</feature>
<dbReference type="Pfam" id="PF03899">
    <property type="entry name" value="ATP-synt_I"/>
    <property type="match status" value="1"/>
</dbReference>
<keyword evidence="3 6" id="KW-0812">Transmembrane</keyword>
<dbReference type="GO" id="GO:0005886">
    <property type="term" value="C:plasma membrane"/>
    <property type="evidence" value="ECO:0007669"/>
    <property type="project" value="UniProtKB-SubCell"/>
</dbReference>
<gene>
    <name evidence="7" type="ORF">C7N83_11940</name>
</gene>
<name>A0A2P7TXN1_9NEIS</name>
<organism evidence="7 8">
    <name type="scientific">Neisseria iguanae</name>
    <dbReference type="NCBI Taxonomy" id="90242"/>
    <lineage>
        <taxon>Bacteria</taxon>
        <taxon>Pseudomonadati</taxon>
        <taxon>Pseudomonadota</taxon>
        <taxon>Betaproteobacteria</taxon>
        <taxon>Neisseriales</taxon>
        <taxon>Neisseriaceae</taxon>
        <taxon>Neisseria</taxon>
    </lineage>
</organism>
<protein>
    <submittedName>
        <fullName evidence="7">F0F1 ATP synthase subunit I</fullName>
    </submittedName>
</protein>
<keyword evidence="2" id="KW-1003">Cell membrane</keyword>
<evidence type="ECO:0000256" key="2">
    <source>
        <dbReference type="ARBA" id="ARBA00022475"/>
    </source>
</evidence>
<keyword evidence="8" id="KW-1185">Reference proteome</keyword>
<dbReference type="EMBL" id="PXYY01000104">
    <property type="protein sequence ID" value="PSJ79476.1"/>
    <property type="molecule type" value="Genomic_DNA"/>
</dbReference>
<evidence type="ECO:0000313" key="7">
    <source>
        <dbReference type="EMBL" id="PSJ79476.1"/>
    </source>
</evidence>
<proteinExistence type="predicted"/>
<evidence type="ECO:0000256" key="6">
    <source>
        <dbReference type="SAM" id="Phobius"/>
    </source>
</evidence>
<dbReference type="Proteomes" id="UP000241868">
    <property type="component" value="Unassembled WGS sequence"/>
</dbReference>
<keyword evidence="4 6" id="KW-1133">Transmembrane helix</keyword>
<comment type="subcellular location">
    <subcellularLocation>
        <location evidence="1">Cell membrane</location>
        <topology evidence="1">Multi-pass membrane protein</topology>
    </subcellularLocation>
</comment>